<comment type="caution">
    <text evidence="1">The sequence shown here is derived from an EMBL/GenBank/DDBJ whole genome shotgun (WGS) entry which is preliminary data.</text>
</comment>
<evidence type="ECO:0000313" key="2">
    <source>
        <dbReference type="Proteomes" id="UP000524450"/>
    </source>
</evidence>
<evidence type="ECO:0000313" key="1">
    <source>
        <dbReference type="EMBL" id="MBB4226014.1"/>
    </source>
</evidence>
<dbReference type="Proteomes" id="UP000524450">
    <property type="component" value="Unassembled WGS sequence"/>
</dbReference>
<dbReference type="EMBL" id="JACIFZ010000018">
    <property type="protein sequence ID" value="MBB4226014.1"/>
    <property type="molecule type" value="Genomic_DNA"/>
</dbReference>
<dbReference type="AlphaFoldDB" id="A0A840G0L5"/>
<sequence length="82" mass="9150">MNNILLHQKPPPLAIGSAVTSRDGSPVLLSRSIRAPFWICVDGLVVADYGNDEEAAKAHYEPLRLALRKRMGWRIEPIQMPT</sequence>
<proteinExistence type="predicted"/>
<dbReference type="RefSeq" id="WP_184642699.1">
    <property type="nucleotide sequence ID" value="NZ_JACIFZ010000018.1"/>
</dbReference>
<reference evidence="1 2" key="1">
    <citation type="submission" date="2020-08" db="EMBL/GenBank/DDBJ databases">
        <title>Genomic Encyclopedia of Type Strains, Phase IV (KMG-V): Genome sequencing to study the core and pangenomes of soil and plant-associated prokaryotes.</title>
        <authorList>
            <person name="Whitman W."/>
        </authorList>
    </citation>
    <scope>NUCLEOTIDE SEQUENCE [LARGE SCALE GENOMIC DNA]</scope>
    <source>
        <strain evidence="1 2">34/80</strain>
    </source>
</reference>
<name>A0A840G0L5_9BURK</name>
<gene>
    <name evidence="1" type="ORF">GGD71_006827</name>
</gene>
<protein>
    <submittedName>
        <fullName evidence="1">Uncharacterized protein</fullName>
    </submittedName>
</protein>
<accession>A0A840G0L5</accession>
<organism evidence="1 2">
    <name type="scientific">Variovorax guangxiensis</name>
    <dbReference type="NCBI Taxonomy" id="1775474"/>
    <lineage>
        <taxon>Bacteria</taxon>
        <taxon>Pseudomonadati</taxon>
        <taxon>Pseudomonadota</taxon>
        <taxon>Betaproteobacteria</taxon>
        <taxon>Burkholderiales</taxon>
        <taxon>Comamonadaceae</taxon>
        <taxon>Variovorax</taxon>
    </lineage>
</organism>